<dbReference type="Pfam" id="PF00072">
    <property type="entry name" value="Response_reg"/>
    <property type="match status" value="1"/>
</dbReference>
<keyword evidence="3" id="KW-0805">Transcription regulation</keyword>
<dbReference type="SMART" id="SM00862">
    <property type="entry name" value="Trans_reg_C"/>
    <property type="match status" value="1"/>
</dbReference>
<dbReference type="GO" id="GO:0000976">
    <property type="term" value="F:transcription cis-regulatory region binding"/>
    <property type="evidence" value="ECO:0007669"/>
    <property type="project" value="TreeGrafter"/>
</dbReference>
<dbReference type="Gene3D" id="1.10.10.10">
    <property type="entry name" value="Winged helix-like DNA-binding domain superfamily/Winged helix DNA-binding domain"/>
    <property type="match status" value="1"/>
</dbReference>
<dbReference type="FunFam" id="3.40.50.2300:FF:000001">
    <property type="entry name" value="DNA-binding response regulator PhoB"/>
    <property type="match status" value="1"/>
</dbReference>
<feature type="DNA-binding region" description="OmpR/PhoB-type" evidence="7">
    <location>
        <begin position="133"/>
        <end position="228"/>
    </location>
</feature>
<dbReference type="SMART" id="SM00448">
    <property type="entry name" value="REC"/>
    <property type="match status" value="1"/>
</dbReference>
<dbReference type="PROSITE" id="PS50110">
    <property type="entry name" value="RESPONSE_REGULATORY"/>
    <property type="match status" value="1"/>
</dbReference>
<dbReference type="PANTHER" id="PTHR48111:SF4">
    <property type="entry name" value="DNA-BINDING DUAL TRANSCRIPTIONAL REGULATOR OMPR"/>
    <property type="match status" value="1"/>
</dbReference>
<keyword evidence="5" id="KW-0804">Transcription</keyword>
<evidence type="ECO:0000256" key="4">
    <source>
        <dbReference type="ARBA" id="ARBA00023125"/>
    </source>
</evidence>
<dbReference type="Proteomes" id="UP000886042">
    <property type="component" value="Unassembled WGS sequence"/>
</dbReference>
<protein>
    <submittedName>
        <fullName evidence="10">Response regulator</fullName>
    </submittedName>
</protein>
<keyword evidence="1 6" id="KW-0597">Phosphoprotein</keyword>
<evidence type="ECO:0000256" key="2">
    <source>
        <dbReference type="ARBA" id="ARBA00023012"/>
    </source>
</evidence>
<dbReference type="GO" id="GO:0032993">
    <property type="term" value="C:protein-DNA complex"/>
    <property type="evidence" value="ECO:0007669"/>
    <property type="project" value="TreeGrafter"/>
</dbReference>
<keyword evidence="4 7" id="KW-0238">DNA-binding</keyword>
<dbReference type="CDD" id="cd00383">
    <property type="entry name" value="trans_reg_C"/>
    <property type="match status" value="1"/>
</dbReference>
<dbReference type="GO" id="GO:0006355">
    <property type="term" value="P:regulation of DNA-templated transcription"/>
    <property type="evidence" value="ECO:0007669"/>
    <property type="project" value="InterPro"/>
</dbReference>
<gene>
    <name evidence="10" type="ORF">ENJ46_00285</name>
</gene>
<dbReference type="InterPro" id="IPR016032">
    <property type="entry name" value="Sig_transdc_resp-reg_C-effctor"/>
</dbReference>
<dbReference type="InterPro" id="IPR011006">
    <property type="entry name" value="CheY-like_superfamily"/>
</dbReference>
<evidence type="ECO:0000256" key="1">
    <source>
        <dbReference type="ARBA" id="ARBA00022553"/>
    </source>
</evidence>
<evidence type="ECO:0000313" key="10">
    <source>
        <dbReference type="EMBL" id="HFB54331.1"/>
    </source>
</evidence>
<dbReference type="Gene3D" id="3.40.50.2300">
    <property type="match status" value="1"/>
</dbReference>
<reference evidence="10" key="1">
    <citation type="journal article" date="2020" name="mSystems">
        <title>Genome- and Community-Level Interaction Insights into Carbon Utilization and Element Cycling Functions of Hydrothermarchaeota in Hydrothermal Sediment.</title>
        <authorList>
            <person name="Zhou Z."/>
            <person name="Liu Y."/>
            <person name="Xu W."/>
            <person name="Pan J."/>
            <person name="Luo Z.H."/>
            <person name="Li M."/>
        </authorList>
    </citation>
    <scope>NUCLEOTIDE SEQUENCE [LARGE SCALE GENOMIC DNA]</scope>
    <source>
        <strain evidence="10">HyVt-489</strain>
    </source>
</reference>
<sequence length="233" mass="26269">MSIHTAHSNTHLLVVDDDNRIRDLLKRYLVKHGFRVSVAANAHDARNLLDGLTFDLIILDVMMPGESGFELTHELRKIDTVPIILLTAKGDPADRIHGLSLGADDYLSKPFEPEELVLRIRAILKRQSTPPRSQKIKFGDYIFDIERHLLTKNGERTPLTTGELALLTTLSRKIGMPVSRNALAEHVNAKSERAVDVQMTRLRRKLEDNPANPDFLTTVRNQGYRLQGEPLDG</sequence>
<dbReference type="InterPro" id="IPR039420">
    <property type="entry name" value="WalR-like"/>
</dbReference>
<proteinExistence type="predicted"/>
<dbReference type="Gene3D" id="6.10.250.690">
    <property type="match status" value="1"/>
</dbReference>
<dbReference type="SUPFAM" id="SSF46894">
    <property type="entry name" value="C-terminal effector domain of the bipartite response regulators"/>
    <property type="match status" value="1"/>
</dbReference>
<dbReference type="EMBL" id="DRMN01000021">
    <property type="protein sequence ID" value="HFB54331.1"/>
    <property type="molecule type" value="Genomic_DNA"/>
</dbReference>
<accession>A0A7C3FYV2</accession>
<dbReference type="Pfam" id="PF00486">
    <property type="entry name" value="Trans_reg_C"/>
    <property type="match status" value="1"/>
</dbReference>
<organism evidence="10">
    <name type="scientific">Hellea balneolensis</name>
    <dbReference type="NCBI Taxonomy" id="287478"/>
    <lineage>
        <taxon>Bacteria</taxon>
        <taxon>Pseudomonadati</taxon>
        <taxon>Pseudomonadota</taxon>
        <taxon>Alphaproteobacteria</taxon>
        <taxon>Maricaulales</taxon>
        <taxon>Robiginitomaculaceae</taxon>
        <taxon>Hellea</taxon>
    </lineage>
</organism>
<evidence type="ECO:0000256" key="3">
    <source>
        <dbReference type="ARBA" id="ARBA00023015"/>
    </source>
</evidence>
<keyword evidence="2" id="KW-0902">Two-component regulatory system</keyword>
<feature type="domain" description="OmpR/PhoB-type" evidence="9">
    <location>
        <begin position="133"/>
        <end position="228"/>
    </location>
</feature>
<dbReference type="InterPro" id="IPR001789">
    <property type="entry name" value="Sig_transdc_resp-reg_receiver"/>
</dbReference>
<evidence type="ECO:0000256" key="5">
    <source>
        <dbReference type="ARBA" id="ARBA00023163"/>
    </source>
</evidence>
<dbReference type="CDD" id="cd17574">
    <property type="entry name" value="REC_OmpR"/>
    <property type="match status" value="1"/>
</dbReference>
<dbReference type="PANTHER" id="PTHR48111">
    <property type="entry name" value="REGULATOR OF RPOS"/>
    <property type="match status" value="1"/>
</dbReference>
<dbReference type="InterPro" id="IPR036388">
    <property type="entry name" value="WH-like_DNA-bd_sf"/>
</dbReference>
<dbReference type="InterPro" id="IPR001867">
    <property type="entry name" value="OmpR/PhoB-type_DNA-bd"/>
</dbReference>
<dbReference type="AlphaFoldDB" id="A0A7C3FYV2"/>
<dbReference type="PROSITE" id="PS51755">
    <property type="entry name" value="OMPR_PHOB"/>
    <property type="match status" value="1"/>
</dbReference>
<feature type="modified residue" description="4-aspartylphosphate" evidence="6">
    <location>
        <position position="60"/>
    </location>
</feature>
<evidence type="ECO:0000259" key="9">
    <source>
        <dbReference type="PROSITE" id="PS51755"/>
    </source>
</evidence>
<evidence type="ECO:0000256" key="6">
    <source>
        <dbReference type="PROSITE-ProRule" id="PRU00169"/>
    </source>
</evidence>
<dbReference type="SUPFAM" id="SSF52172">
    <property type="entry name" value="CheY-like"/>
    <property type="match status" value="1"/>
</dbReference>
<dbReference type="GO" id="GO:0005829">
    <property type="term" value="C:cytosol"/>
    <property type="evidence" value="ECO:0007669"/>
    <property type="project" value="TreeGrafter"/>
</dbReference>
<dbReference type="GO" id="GO:0000156">
    <property type="term" value="F:phosphorelay response regulator activity"/>
    <property type="evidence" value="ECO:0007669"/>
    <property type="project" value="TreeGrafter"/>
</dbReference>
<feature type="domain" description="Response regulatory" evidence="8">
    <location>
        <begin position="11"/>
        <end position="124"/>
    </location>
</feature>
<comment type="caution">
    <text evidence="10">The sequence shown here is derived from an EMBL/GenBank/DDBJ whole genome shotgun (WGS) entry which is preliminary data.</text>
</comment>
<name>A0A7C3FYV2_9PROT</name>
<evidence type="ECO:0000256" key="7">
    <source>
        <dbReference type="PROSITE-ProRule" id="PRU01091"/>
    </source>
</evidence>
<evidence type="ECO:0000259" key="8">
    <source>
        <dbReference type="PROSITE" id="PS50110"/>
    </source>
</evidence>